<accession>A0AAW1ZVH7</accession>
<comment type="caution">
    <text evidence="1">The sequence shown here is derived from an EMBL/GenBank/DDBJ whole genome shotgun (WGS) entry which is preliminary data.</text>
</comment>
<sequence>KARDRGLCCANPEIPAGPGWAGAPAVPPLPDTQLARARIGQSPSCRPTSPRV</sequence>
<reference evidence="1 2" key="1">
    <citation type="submission" date="2024-05" db="EMBL/GenBank/DDBJ databases">
        <title>A high-quality chromosomal-level genome assembly of Topmouth culter (Culter alburnus).</title>
        <authorList>
            <person name="Zhao H."/>
        </authorList>
    </citation>
    <scope>NUCLEOTIDE SEQUENCE [LARGE SCALE GENOMIC DNA]</scope>
    <source>
        <strain evidence="1">CATC2023</strain>
        <tissue evidence="1">Muscle</tissue>
    </source>
</reference>
<dbReference type="EMBL" id="JAWDJR010000013">
    <property type="protein sequence ID" value="KAK9964454.1"/>
    <property type="molecule type" value="Genomic_DNA"/>
</dbReference>
<dbReference type="Proteomes" id="UP001479290">
    <property type="component" value="Unassembled WGS sequence"/>
</dbReference>
<evidence type="ECO:0000313" key="2">
    <source>
        <dbReference type="Proteomes" id="UP001479290"/>
    </source>
</evidence>
<evidence type="ECO:0000313" key="1">
    <source>
        <dbReference type="EMBL" id="KAK9964454.1"/>
    </source>
</evidence>
<proteinExistence type="predicted"/>
<gene>
    <name evidence="1" type="ORF">ABG768_005625</name>
</gene>
<feature type="non-terminal residue" evidence="1">
    <location>
        <position position="1"/>
    </location>
</feature>
<name>A0AAW1ZVH7_CULAL</name>
<keyword evidence="2" id="KW-1185">Reference proteome</keyword>
<protein>
    <submittedName>
        <fullName evidence="1">Uncharacterized protein</fullName>
    </submittedName>
</protein>
<organism evidence="1 2">
    <name type="scientific">Culter alburnus</name>
    <name type="common">Topmouth culter</name>
    <dbReference type="NCBI Taxonomy" id="194366"/>
    <lineage>
        <taxon>Eukaryota</taxon>
        <taxon>Metazoa</taxon>
        <taxon>Chordata</taxon>
        <taxon>Craniata</taxon>
        <taxon>Vertebrata</taxon>
        <taxon>Euteleostomi</taxon>
        <taxon>Actinopterygii</taxon>
        <taxon>Neopterygii</taxon>
        <taxon>Teleostei</taxon>
        <taxon>Ostariophysi</taxon>
        <taxon>Cypriniformes</taxon>
        <taxon>Xenocyprididae</taxon>
        <taxon>Xenocypridinae</taxon>
        <taxon>Culter</taxon>
    </lineage>
</organism>
<dbReference type="AlphaFoldDB" id="A0AAW1ZVH7"/>